<reference evidence="3" key="2">
    <citation type="submission" date="2020-05" db="UniProtKB">
        <authorList>
            <consortium name="EnsemblMetazoa"/>
        </authorList>
    </citation>
    <scope>IDENTIFICATION</scope>
    <source>
        <strain evidence="3">wikel</strain>
    </source>
</reference>
<dbReference type="Proteomes" id="UP000001555">
    <property type="component" value="Unassembled WGS sequence"/>
</dbReference>
<dbReference type="HOGENOM" id="CLU_2834000_0_0_1"/>
<keyword evidence="4" id="KW-1185">Reference proteome</keyword>
<organism>
    <name type="scientific">Ixodes scapularis</name>
    <name type="common">Black-legged tick</name>
    <name type="synonym">Deer tick</name>
    <dbReference type="NCBI Taxonomy" id="6945"/>
    <lineage>
        <taxon>Eukaryota</taxon>
        <taxon>Metazoa</taxon>
        <taxon>Ecdysozoa</taxon>
        <taxon>Arthropoda</taxon>
        <taxon>Chelicerata</taxon>
        <taxon>Arachnida</taxon>
        <taxon>Acari</taxon>
        <taxon>Parasitiformes</taxon>
        <taxon>Ixodida</taxon>
        <taxon>Ixodoidea</taxon>
        <taxon>Ixodidae</taxon>
        <taxon>Ixodinae</taxon>
        <taxon>Ixodes</taxon>
    </lineage>
</organism>
<dbReference type="EMBL" id="DS909925">
    <property type="protein sequence ID" value="EEC16699.1"/>
    <property type="molecule type" value="Genomic_DNA"/>
</dbReference>
<sequence>MATCCWRCDLNEVDLQMLEYSKSLGLVPYAETLSKCPSEKDAWAVLNESPSPTPDPDSWQLTTTAW</sequence>
<dbReference type="PaxDb" id="6945-B7QCX7"/>
<protein>
    <submittedName>
        <fullName evidence="2 3">Uncharacterized protein</fullName>
    </submittedName>
</protein>
<dbReference type="EMBL" id="ABJB010553710">
    <property type="status" value="NOT_ANNOTATED_CDS"/>
    <property type="molecule type" value="Genomic_DNA"/>
</dbReference>
<dbReference type="AlphaFoldDB" id="B7QCX7"/>
<dbReference type="VEuPathDB" id="VectorBase:ISCW021894"/>
<reference evidence="2 4" key="1">
    <citation type="submission" date="2008-03" db="EMBL/GenBank/DDBJ databases">
        <title>Annotation of Ixodes scapularis.</title>
        <authorList>
            <consortium name="Ixodes scapularis Genome Project Consortium"/>
            <person name="Caler E."/>
            <person name="Hannick L.I."/>
            <person name="Bidwell S."/>
            <person name="Joardar V."/>
            <person name="Thiagarajan M."/>
            <person name="Amedeo P."/>
            <person name="Galinsky K.J."/>
            <person name="Schobel S."/>
            <person name="Inman J."/>
            <person name="Hostetler J."/>
            <person name="Miller J."/>
            <person name="Hammond M."/>
            <person name="Megy K."/>
            <person name="Lawson D."/>
            <person name="Kodira C."/>
            <person name="Sutton G."/>
            <person name="Meyer J."/>
            <person name="Hill C.A."/>
            <person name="Birren B."/>
            <person name="Nene V."/>
            <person name="Collins F."/>
            <person name="Alarcon-Chaidez F."/>
            <person name="Wikel S."/>
            <person name="Strausberg R."/>
        </authorList>
    </citation>
    <scope>NUCLEOTIDE SEQUENCE [LARGE SCALE GENOMIC DNA]</scope>
    <source>
        <strain evidence="4">Wikel</strain>
        <strain evidence="2">Wikel colony</strain>
    </source>
</reference>
<name>B7QCX7_IXOSC</name>
<evidence type="ECO:0000313" key="3">
    <source>
        <dbReference type="EnsemblMetazoa" id="ISCW021894-PA"/>
    </source>
</evidence>
<proteinExistence type="predicted"/>
<accession>B7QCX7</accession>
<evidence type="ECO:0000256" key="1">
    <source>
        <dbReference type="SAM" id="MobiDB-lite"/>
    </source>
</evidence>
<dbReference type="VEuPathDB" id="VectorBase:ISCI021894"/>
<evidence type="ECO:0000313" key="2">
    <source>
        <dbReference type="EMBL" id="EEC16699.1"/>
    </source>
</evidence>
<gene>
    <name evidence="2" type="ORF">IscW_ISCW021894</name>
</gene>
<dbReference type="EnsemblMetazoa" id="ISCW021894-RA">
    <property type="protein sequence ID" value="ISCW021894-PA"/>
    <property type="gene ID" value="ISCW021894"/>
</dbReference>
<feature type="region of interest" description="Disordered" evidence="1">
    <location>
        <begin position="47"/>
        <end position="66"/>
    </location>
</feature>
<evidence type="ECO:0000313" key="4">
    <source>
        <dbReference type="Proteomes" id="UP000001555"/>
    </source>
</evidence>
<dbReference type="InParanoid" id="B7QCX7"/>